<feature type="region of interest" description="Disordered" evidence="1">
    <location>
        <begin position="43"/>
        <end position="92"/>
    </location>
</feature>
<dbReference type="VEuPathDB" id="FungiDB:MYCFIDRAFT_180162"/>
<organism evidence="2 3">
    <name type="scientific">Pseudocercospora fijiensis (strain CIRAD86)</name>
    <name type="common">Black leaf streak disease fungus</name>
    <name type="synonym">Mycosphaerella fijiensis</name>
    <dbReference type="NCBI Taxonomy" id="383855"/>
    <lineage>
        <taxon>Eukaryota</taxon>
        <taxon>Fungi</taxon>
        <taxon>Dikarya</taxon>
        <taxon>Ascomycota</taxon>
        <taxon>Pezizomycotina</taxon>
        <taxon>Dothideomycetes</taxon>
        <taxon>Dothideomycetidae</taxon>
        <taxon>Mycosphaerellales</taxon>
        <taxon>Mycosphaerellaceae</taxon>
        <taxon>Pseudocercospora</taxon>
    </lineage>
</organism>
<feature type="compositionally biased region" description="Basic and acidic residues" evidence="1">
    <location>
        <begin position="60"/>
        <end position="69"/>
    </location>
</feature>
<reference evidence="2 3" key="1">
    <citation type="journal article" date="2012" name="PLoS Pathog.">
        <title>Diverse lifestyles and strategies of plant pathogenesis encoded in the genomes of eighteen Dothideomycetes fungi.</title>
        <authorList>
            <person name="Ohm R.A."/>
            <person name="Feau N."/>
            <person name="Henrissat B."/>
            <person name="Schoch C.L."/>
            <person name="Horwitz B.A."/>
            <person name="Barry K.W."/>
            <person name="Condon B.J."/>
            <person name="Copeland A.C."/>
            <person name="Dhillon B."/>
            <person name="Glaser F."/>
            <person name="Hesse C.N."/>
            <person name="Kosti I."/>
            <person name="LaButti K."/>
            <person name="Lindquist E.A."/>
            <person name="Lucas S."/>
            <person name="Salamov A.A."/>
            <person name="Bradshaw R.E."/>
            <person name="Ciuffetti L."/>
            <person name="Hamelin R.C."/>
            <person name="Kema G.H.J."/>
            <person name="Lawrence C."/>
            <person name="Scott J.A."/>
            <person name="Spatafora J.W."/>
            <person name="Turgeon B.G."/>
            <person name="de Wit P.J.G.M."/>
            <person name="Zhong S."/>
            <person name="Goodwin S.B."/>
            <person name="Grigoriev I.V."/>
        </authorList>
    </citation>
    <scope>NUCLEOTIDE SEQUENCE [LARGE SCALE GENOMIC DNA]</scope>
    <source>
        <strain evidence="2 3">CIRAD86</strain>
    </source>
</reference>
<dbReference type="RefSeq" id="XP_007932288.1">
    <property type="nucleotide sequence ID" value="XM_007934097.1"/>
</dbReference>
<feature type="compositionally biased region" description="Polar residues" evidence="1">
    <location>
        <begin position="607"/>
        <end position="618"/>
    </location>
</feature>
<protein>
    <submittedName>
        <fullName evidence="2">Uncharacterized protein</fullName>
    </submittedName>
</protein>
<evidence type="ECO:0000313" key="3">
    <source>
        <dbReference type="Proteomes" id="UP000016932"/>
    </source>
</evidence>
<feature type="region of interest" description="Disordered" evidence="1">
    <location>
        <begin position="743"/>
        <end position="767"/>
    </location>
</feature>
<dbReference type="EMBL" id="KB446568">
    <property type="protein sequence ID" value="EME77153.1"/>
    <property type="molecule type" value="Genomic_DNA"/>
</dbReference>
<proteinExistence type="predicted"/>
<feature type="compositionally biased region" description="Basic and acidic residues" evidence="1">
    <location>
        <begin position="619"/>
        <end position="634"/>
    </location>
</feature>
<accession>M3AIY5</accession>
<evidence type="ECO:0000313" key="2">
    <source>
        <dbReference type="EMBL" id="EME77153.1"/>
    </source>
</evidence>
<keyword evidence="3" id="KW-1185">Reference proteome</keyword>
<dbReference type="GeneID" id="19334322"/>
<dbReference type="STRING" id="383855.M3AIY5"/>
<feature type="region of interest" description="Disordered" evidence="1">
    <location>
        <begin position="1"/>
        <end position="20"/>
    </location>
</feature>
<dbReference type="HOGENOM" id="CLU_278871_0_0_1"/>
<dbReference type="Proteomes" id="UP000016932">
    <property type="component" value="Unassembled WGS sequence"/>
</dbReference>
<evidence type="ECO:0000256" key="1">
    <source>
        <dbReference type="SAM" id="MobiDB-lite"/>
    </source>
</evidence>
<name>M3AIY5_PSEFD</name>
<dbReference type="AlphaFoldDB" id="M3AIY5"/>
<dbReference type="OrthoDB" id="3226064at2759"/>
<gene>
    <name evidence="2" type="ORF">MYCFIDRAFT_180162</name>
</gene>
<sequence>MEFTGTAQQQKEKTGNLIKDGAQRAGRKDFICRNTTCVLVEDDNGNELCAGGEGDGDELSASREDDRGRSSGAGDSDGDEFPDTEQGSGQANGATAALQNEDFFDTLSFHNTHFAGTDHGPTPGTSQMRPLQFSSVGPPLSLYLSCLQTFASSTAAATKIQRMNCSPKAALTSLTALKQLRMQLELVLPWSAAVCFGRRSDFATYPATHPATSWGKANPQKRNAWLDPQASHDALYLPKPAAREMAGEDDPTPKALEGSKLPNRTGRHRHPSLLRSRCWALHRKGLFARRRAFTQVRQPSIPAPELQVVQDEVGEVRTIEDSTQMQHIIIAYFARWTASELASQPHRLGLRISHLCTSEAQVGVCIIRNSVRQTPERKNRWTAFSVFSGKEGWRSEGIQAGGLNSARGVHRRLLDTDEHCEGASAARERNHVMLHWGIKNDSSLPIHEALRPATCDHAKANPTRWVFASSSAYMTEKAQKAGATGIPESHGYFDYIVDGLRTTFERMKKAPVAVIPLPATNVLSYASVLLRNVPLHTPDELIADRTWATRSANHSQERDRAHLDGGAIHDMTNAAIGMQIKTQDHPHTAPINTRSPADGTGIFIANHKSTQAATNATLRRSEEEWKKRGNEKRNCAGQTRTGSIKVPDDWTEVVNGLTKDHLESGCQDGAHQHQRLGLIAPPSQLDLLRATLALLALPTSGNNHQDNPWLDSKQLCTARGDLQFWASFVHLQGSRKVRSEINKHALQPRPQRKLSEASSTISPSPTQPPMLPTKLICHHAPQAYWSFWGIGLEEIDTWSHLSGHVSCARHYIGVDVLATKARVNVIASRTTMSENTVHKRLDLAAFLWFLFKAQQTSYTIEFADVELQHNLCHLPGSPFLLAYDYAILSCLECRANLSKLFYHEQVCAGNWNLIKLKAIGSLLPEALQSAVQENLYTSNWGSDAITNNSSARVMELYLDQSEKRKCNILKLESEHDRTIIPPSKPICVSDRGQSPFLGYSGNKHQFQQTKLPSLCTKGGLGALSTGQWSRGRPRCGCRSRPLMYMPPPNLDAGGLGRVYNLTACLSMNRAEDSHVSLLPNFKREVRGWPVYIAVVFLYANKESFSCPLLSGLQRLLLHIAPLLISDSYNETG</sequence>
<feature type="region of interest" description="Disordered" evidence="1">
    <location>
        <begin position="244"/>
        <end position="269"/>
    </location>
</feature>
<dbReference type="KEGG" id="pfj:MYCFIDRAFT_180162"/>
<feature type="region of interest" description="Disordered" evidence="1">
    <location>
        <begin position="607"/>
        <end position="643"/>
    </location>
</feature>